<dbReference type="Proteomes" id="UP000003299">
    <property type="component" value="Unassembled WGS sequence"/>
</dbReference>
<name>F0BK87_9XANT</name>
<evidence type="ECO:0000313" key="1">
    <source>
        <dbReference type="EMBL" id="EGD07126.1"/>
    </source>
</evidence>
<organism evidence="1 2">
    <name type="scientific">Xanthomonas vesicatoria ATCC 35937</name>
    <dbReference type="NCBI Taxonomy" id="925775"/>
    <lineage>
        <taxon>Bacteria</taxon>
        <taxon>Pseudomonadati</taxon>
        <taxon>Pseudomonadota</taxon>
        <taxon>Gammaproteobacteria</taxon>
        <taxon>Lysobacterales</taxon>
        <taxon>Lysobacteraceae</taxon>
        <taxon>Xanthomonas</taxon>
    </lineage>
</organism>
<reference evidence="1 2" key="1">
    <citation type="journal article" date="2011" name="BMC Genomics">
        <title>Comparative genomics reveals diversity among xanthomonads infecting tomato and pepper.</title>
        <authorList>
            <person name="Potnis N."/>
            <person name="Krasileva K."/>
            <person name="Chow V."/>
            <person name="Almeida N.F."/>
            <person name="Patil P.B."/>
            <person name="Ryan R.P."/>
            <person name="Sharlach M."/>
            <person name="Behlau F."/>
            <person name="Dow J.M."/>
            <person name="Momol M.T."/>
            <person name="White F.F."/>
            <person name="Preston J.F."/>
            <person name="Vinatzer B.A."/>
            <person name="Koebnik R."/>
            <person name="Setubal J.C."/>
            <person name="Norman D.J."/>
            <person name="Staskawicz B.J."/>
            <person name="Jones J.B."/>
        </authorList>
    </citation>
    <scope>NUCLEOTIDE SEQUENCE [LARGE SCALE GENOMIC DNA]</scope>
    <source>
        <strain evidence="1 2">ATCC 35937</strain>
    </source>
</reference>
<gene>
    <name evidence="1" type="ORF">XVE_4700</name>
</gene>
<dbReference type="AlphaFoldDB" id="F0BK87"/>
<evidence type="ECO:0000313" key="2">
    <source>
        <dbReference type="Proteomes" id="UP000003299"/>
    </source>
</evidence>
<proteinExistence type="predicted"/>
<dbReference type="EMBL" id="AEQV01000247">
    <property type="protein sequence ID" value="EGD07126.1"/>
    <property type="molecule type" value="Genomic_DNA"/>
</dbReference>
<protein>
    <submittedName>
        <fullName evidence="1">Uncharacterized protein</fullName>
    </submittedName>
</protein>
<accession>F0BK87</accession>
<sequence>MRHDHHRRHQALIHQHTLRIAMPGWGKWSLQPTFLE</sequence>
<comment type="caution">
    <text evidence="1">The sequence shown here is derived from an EMBL/GenBank/DDBJ whole genome shotgun (WGS) entry which is preliminary data.</text>
</comment>